<evidence type="ECO:0000313" key="1">
    <source>
        <dbReference type="EMBL" id="CAP99297.1"/>
    </source>
</evidence>
<organism evidence="1 2">
    <name type="scientific">Penicillium rubens (strain ATCC 28089 / DSM 1075 / NRRL 1951 / Wisconsin 54-1255)</name>
    <name type="common">Penicillium chrysogenum</name>
    <dbReference type="NCBI Taxonomy" id="500485"/>
    <lineage>
        <taxon>Eukaryota</taxon>
        <taxon>Fungi</taxon>
        <taxon>Dikarya</taxon>
        <taxon>Ascomycota</taxon>
        <taxon>Pezizomycotina</taxon>
        <taxon>Eurotiomycetes</taxon>
        <taxon>Eurotiomycetidae</taxon>
        <taxon>Eurotiales</taxon>
        <taxon>Aspergillaceae</taxon>
        <taxon>Penicillium</taxon>
        <taxon>Penicillium chrysogenum species complex</taxon>
    </lineage>
</organism>
<dbReference type="OrthoDB" id="10580396at2759"/>
<dbReference type="HOGENOM" id="CLU_2134349_0_0_1"/>
<protein>
    <submittedName>
        <fullName evidence="1">Uncharacterized protein</fullName>
    </submittedName>
</protein>
<dbReference type="AlphaFoldDB" id="B6HQF1"/>
<evidence type="ECO:0000313" key="2">
    <source>
        <dbReference type="Proteomes" id="UP000000724"/>
    </source>
</evidence>
<gene>
    <name evidence="1" type="ORF">Pc22g20090</name>
    <name evidence="1" type="ORF">PCH_Pc22g20090</name>
</gene>
<keyword evidence="2" id="KW-1185">Reference proteome</keyword>
<proteinExistence type="predicted"/>
<dbReference type="EMBL" id="AM920437">
    <property type="protein sequence ID" value="CAP99297.1"/>
    <property type="molecule type" value="Genomic_DNA"/>
</dbReference>
<name>B6HQF1_PENRW</name>
<sequence length="113" mass="13223">MSTLYHLRSLVYELILPNSHFSVPTTYAWNVTIISRATMYMYNRCRLRARSNQKRQRTKHLTAREKPNFLFGFLSCPFSIPFPKGVRPLNITPDITGMFQESPWNCIKGCFDS</sequence>
<reference evidence="1 2" key="1">
    <citation type="journal article" date="2008" name="Nat. Biotechnol.">
        <title>Genome sequencing and analysis of the filamentous fungus Penicillium chrysogenum.</title>
        <authorList>
            <person name="van den Berg M.A."/>
            <person name="Albang R."/>
            <person name="Albermann K."/>
            <person name="Badger J.H."/>
            <person name="Daran J.-M."/>
            <person name="Driessen A.J.M."/>
            <person name="Garcia-Estrada C."/>
            <person name="Fedorova N.D."/>
            <person name="Harris D.M."/>
            <person name="Heijne W.H.M."/>
            <person name="Joardar V.S."/>
            <person name="Kiel J.A.K.W."/>
            <person name="Kovalchuk A."/>
            <person name="Martin J.F."/>
            <person name="Nierman W.C."/>
            <person name="Nijland J.G."/>
            <person name="Pronk J.T."/>
            <person name="Roubos J.A."/>
            <person name="van der Klei I.J."/>
            <person name="van Peij N.N.M.E."/>
            <person name="Veenhuis M."/>
            <person name="von Doehren H."/>
            <person name="Wagner C."/>
            <person name="Wortman J.R."/>
            <person name="Bovenberg R.A.L."/>
        </authorList>
    </citation>
    <scope>NUCLEOTIDE SEQUENCE [LARGE SCALE GENOMIC DNA]</scope>
    <source>
        <strain evidence="2">ATCC 28089 / DSM 1075 / NRRL 1951 / Wisconsin 54-1255</strain>
    </source>
</reference>
<accession>B6HQF1</accession>
<dbReference type="VEuPathDB" id="FungiDB:PCH_Pc22g20090"/>
<dbReference type="Proteomes" id="UP000000724">
    <property type="component" value="Contig Pc00c22"/>
</dbReference>